<feature type="region of interest" description="Disordered" evidence="1">
    <location>
        <begin position="795"/>
        <end position="844"/>
    </location>
</feature>
<feature type="compositionally biased region" description="Polar residues" evidence="1">
    <location>
        <begin position="1"/>
        <end position="12"/>
    </location>
</feature>
<feature type="region of interest" description="Disordered" evidence="1">
    <location>
        <begin position="572"/>
        <end position="592"/>
    </location>
</feature>
<feature type="region of interest" description="Disordered" evidence="1">
    <location>
        <begin position="1"/>
        <end position="57"/>
    </location>
</feature>
<dbReference type="PANTHER" id="PTHR35397">
    <property type="entry name" value="C2 DOMAIN-CONTAINING PROTEIN-RELATED"/>
    <property type="match status" value="1"/>
</dbReference>
<feature type="compositionally biased region" description="Polar residues" evidence="1">
    <location>
        <begin position="575"/>
        <end position="586"/>
    </location>
</feature>
<evidence type="ECO:0000313" key="2">
    <source>
        <dbReference type="EMBL" id="CAD9687512.1"/>
    </source>
</evidence>
<evidence type="ECO:0000256" key="1">
    <source>
        <dbReference type="SAM" id="MobiDB-lite"/>
    </source>
</evidence>
<feature type="compositionally biased region" description="Acidic residues" evidence="1">
    <location>
        <begin position="31"/>
        <end position="47"/>
    </location>
</feature>
<organism evidence="2">
    <name type="scientific">Mucochytrium quahogii</name>
    <dbReference type="NCBI Taxonomy" id="96639"/>
    <lineage>
        <taxon>Eukaryota</taxon>
        <taxon>Sar</taxon>
        <taxon>Stramenopiles</taxon>
        <taxon>Bigyra</taxon>
        <taxon>Labyrinthulomycetes</taxon>
        <taxon>Thraustochytrida</taxon>
        <taxon>Thraustochytriidae</taxon>
        <taxon>Mucochytrium</taxon>
    </lineage>
</organism>
<dbReference type="Pfam" id="PF08578">
    <property type="entry name" value="DUF1765"/>
    <property type="match status" value="1"/>
</dbReference>
<accession>A0A7S2S3Y9</accession>
<name>A0A7S2S3Y9_9STRA</name>
<dbReference type="EMBL" id="HBHK01015208">
    <property type="protein sequence ID" value="CAD9687512.1"/>
    <property type="molecule type" value="Transcribed_RNA"/>
</dbReference>
<sequence length="1526" mass="172882">MGCTQSSGQAKATKSDKNNDSFVEVVKAPTEEEQEQEAFDLSDEEGEPGDKEKAMTKKSTVEQVLSSNRARYEIYISHVKGRGDVFKQPNVEFFVEFYWGGEKRNTSMTKAASSAKGCVWDSVIHYDYKHGKGLKYSDSMQSLRDNVLALDEKKKMPQDDMKAEDLLVVEVYAVKRHMIRDDEEWMVGDFKIALSAVLSGPLHHVFALKMNKDVYSQGEACRLSYNCRITQFANWKLRLSKMAITYNNPNPTKRESEPVSAKAEFLGIDTIREESERRPIGLTDSLLRVASDDIIKDFVEDKTKRFVLRYKLNKPDMEQPVLFESRTSVYPKVDNLGVKYTANWSGNNLPTIEEPNESRFRSFLTCMIGFQVFQILWEEPQPQTSRRGPGHLVAQKSIDQQRIRLKAVDSFVLDNDEGKMLGECWVPVEQLFEMAHQNLYESQDTHGEETSEETDAINEKCQCFDALNADPNSVQREHPATVIVRKELRLFGKRVGMLNCKICFEILPGTMQLGHGVLTEEGVSLMSPMILQGTEERPSMMRKLMGGGGVADSAIISPALKRLRGAVQMLEKSLRSSGQPGKNSSQSRDRMEASALHADHLRACTALLAVLCTSEKESMVSFVYRSTMEMVRMQQTLLELWELIMGWLDAVSFTIRIRMFEVLIAILKRGELGEFMIPDMMSPTITMEDKKLALQYRGLCYRLLRWVLQKLSLKGSFIELRLFCARVVAIMCFRLPKFGRVVYRAILPENETSIKEWAQSKELEKVLSEDGEHYEHPEWSCGYYSLDNVNKIPETPAKANGKLRSASTASSTGRSDSVASGSMNRASSVDNGSNSGSFDPLKRVSTRIGNDDNERLLNWDPFHKALGTFFSVEELEVQESSLPMGEVKDGVYIAPMWLRRIQKHGHFFFLVAQEWIIYVLDTLGPLATSSTENFEGRTFQSGIKWFRIAGYTHILKAFLLELRRRDIQDLPDSLRKLSMLLLVDESLITAFVNIVIPKTNIFDIDNVTASIDLLSAWVTTLHGWPGRFVVSKVFRSKGPFIASEANNVLDTERSHFFTTMYNENKDKLEQGKEVVLKDVQVIPEHEVAQNIDIDAPTQVLAQMRASGTLIQRNGQQQVKSVNGGYDSTEPFVTAWDFDPVCIYFPHLDIVRKNFKRANQHMGLMSAGLGIKKNNDRSKCNWFSQIYADSPPVLPTTFEFKLLSHALWVLLHVDHFQVVLKALEFIYNHWDAFPGSFQNRIRSMMLSTKSDPFTVQAGEVSALKSEQTGFGNILKQGYGSAGTECTPLFLLLFFHWQDEVRVFFDTLVAFKLCRRTTTQNSPAFEGVLAATRLALVCADEDVWDGDWLWNTNDPVLSKSEKFNAQRLQEQYVLGKTITKQFEDHNAALRRSGGSVGARFSPAKKQLEEEFGKLESVSSVDDMVRAAKSEEAMSASETSSSSQLCEKQRAIRKDLRLMGLNFWPKHLQPYAIPAVTKFRKLWVSSLDTSTPAPHLEWNVVVLDQGEMRSVGGLAHFRPERGNNKTADL</sequence>
<reference evidence="2" key="1">
    <citation type="submission" date="2021-01" db="EMBL/GenBank/DDBJ databases">
        <authorList>
            <person name="Corre E."/>
            <person name="Pelletier E."/>
            <person name="Niang G."/>
            <person name="Scheremetjew M."/>
            <person name="Finn R."/>
            <person name="Kale V."/>
            <person name="Holt S."/>
            <person name="Cochrane G."/>
            <person name="Meng A."/>
            <person name="Brown T."/>
            <person name="Cohen L."/>
        </authorList>
    </citation>
    <scope>NUCLEOTIDE SEQUENCE</scope>
    <source>
        <strain evidence="2">NY070348D</strain>
    </source>
</reference>
<proteinExistence type="predicted"/>
<dbReference type="PANTHER" id="PTHR35397:SF1">
    <property type="entry name" value="ARMADILLO-LIKE HELICAL DOMAIN-CONTAINING PROTEIN"/>
    <property type="match status" value="1"/>
</dbReference>
<feature type="compositionally biased region" description="Low complexity" evidence="1">
    <location>
        <begin position="804"/>
        <end position="817"/>
    </location>
</feature>
<dbReference type="InterPro" id="IPR013887">
    <property type="entry name" value="UPF0592"/>
</dbReference>
<protein>
    <recommendedName>
        <fullName evidence="3">C2 domain-containing protein</fullName>
    </recommendedName>
</protein>
<gene>
    <name evidence="2" type="ORF">QSP1433_LOCUS9542</name>
</gene>
<feature type="compositionally biased region" description="Polar residues" evidence="1">
    <location>
        <begin position="818"/>
        <end position="837"/>
    </location>
</feature>
<evidence type="ECO:0008006" key="3">
    <source>
        <dbReference type="Google" id="ProtNLM"/>
    </source>
</evidence>